<gene>
    <name evidence="7" type="ORF">NL394_05450</name>
</gene>
<dbReference type="SUPFAM" id="SSF55486">
    <property type="entry name" value="Metalloproteases ('zincins'), catalytic domain"/>
    <property type="match status" value="1"/>
</dbReference>
<dbReference type="Pfam" id="PF00413">
    <property type="entry name" value="Peptidase_M10"/>
    <property type="match status" value="1"/>
</dbReference>
<organism evidence="7 8">
    <name type="scientific">Paenarthrobacter ureafaciens</name>
    <dbReference type="NCBI Taxonomy" id="37931"/>
    <lineage>
        <taxon>Bacteria</taxon>
        <taxon>Bacillati</taxon>
        <taxon>Actinomycetota</taxon>
        <taxon>Actinomycetes</taxon>
        <taxon>Micrococcales</taxon>
        <taxon>Micrococcaceae</taxon>
        <taxon>Paenarthrobacter</taxon>
    </lineage>
</organism>
<dbReference type="AlphaFoldDB" id="A0AAX3ENK5"/>
<dbReference type="InterPro" id="IPR024079">
    <property type="entry name" value="MetalloPept_cat_dom_sf"/>
</dbReference>
<keyword evidence="2" id="KW-0479">Metal-binding</keyword>
<feature type="domain" description="Peptidase M10 metallopeptidase" evidence="6">
    <location>
        <begin position="221"/>
        <end position="253"/>
    </location>
</feature>
<feature type="region of interest" description="Disordered" evidence="5">
    <location>
        <begin position="40"/>
        <end position="67"/>
    </location>
</feature>
<evidence type="ECO:0000256" key="5">
    <source>
        <dbReference type="SAM" id="MobiDB-lite"/>
    </source>
</evidence>
<dbReference type="GO" id="GO:0008270">
    <property type="term" value="F:zinc ion binding"/>
    <property type="evidence" value="ECO:0007669"/>
    <property type="project" value="InterPro"/>
</dbReference>
<dbReference type="GO" id="GO:0004222">
    <property type="term" value="F:metalloendopeptidase activity"/>
    <property type="evidence" value="ECO:0007669"/>
    <property type="project" value="InterPro"/>
</dbReference>
<dbReference type="Proteomes" id="UP001163293">
    <property type="component" value="Chromosome"/>
</dbReference>
<dbReference type="EMBL" id="CP101185">
    <property type="protein sequence ID" value="UYV99711.1"/>
    <property type="molecule type" value="Genomic_DNA"/>
</dbReference>
<keyword evidence="3 7" id="KW-0378">Hydrolase</keyword>
<name>A0AAX3ENK5_PAEUR</name>
<keyword evidence="4" id="KW-0862">Zinc</keyword>
<dbReference type="InterPro" id="IPR001818">
    <property type="entry name" value="Pept_M10_metallopeptidase"/>
</dbReference>
<keyword evidence="7" id="KW-0482">Metalloprotease</keyword>
<evidence type="ECO:0000256" key="4">
    <source>
        <dbReference type="ARBA" id="ARBA00022833"/>
    </source>
</evidence>
<reference evidence="7" key="1">
    <citation type="submission" date="2022-07" db="EMBL/GenBank/DDBJ databases">
        <authorList>
            <person name="Wu T."/>
        </authorList>
    </citation>
    <scope>NUCLEOTIDE SEQUENCE</scope>
    <source>
        <strain evidence="7">SD-1</strain>
    </source>
</reference>
<sequence length="278" mass="29149">MRPVLGLLTAAVAASVAVVVSGFLHNDPRITGLVPGLAMPNVQPGGQDQEPFPRALNAPPPGLEEADKPLVSPSALHLANDSYKFLATNDDGTPVGYSPCRPLHYVVNDTAAPAGTDELLETALANVSAAAGIQFIDDGSTDEQPVDKREPYQPGKYGERWAPLLISWTTPEVAPALADKVIGTGGSTMYSINNGTKSYVTGSLELDTPQISELLAEDGGSDYVLAVMQHELGHVLGLDHVEDPIQLMYPEIGAPDGLADGDLTGMSMLASAPCRKDI</sequence>
<evidence type="ECO:0000256" key="2">
    <source>
        <dbReference type="ARBA" id="ARBA00022723"/>
    </source>
</evidence>
<accession>A0AAX3ENK5</accession>
<evidence type="ECO:0000256" key="1">
    <source>
        <dbReference type="ARBA" id="ARBA00022670"/>
    </source>
</evidence>
<protein>
    <submittedName>
        <fullName evidence="7">Matrixin family metalloprotease</fullName>
        <ecNumber evidence="7">3.4.24.-</ecNumber>
    </submittedName>
</protein>
<dbReference type="GO" id="GO:0031012">
    <property type="term" value="C:extracellular matrix"/>
    <property type="evidence" value="ECO:0007669"/>
    <property type="project" value="InterPro"/>
</dbReference>
<keyword evidence="1" id="KW-0645">Protease</keyword>
<evidence type="ECO:0000256" key="3">
    <source>
        <dbReference type="ARBA" id="ARBA00022801"/>
    </source>
</evidence>
<evidence type="ECO:0000313" key="8">
    <source>
        <dbReference type="Proteomes" id="UP001163293"/>
    </source>
</evidence>
<dbReference type="Gene3D" id="3.40.390.10">
    <property type="entry name" value="Collagenase (Catalytic Domain)"/>
    <property type="match status" value="1"/>
</dbReference>
<keyword evidence="8" id="KW-1185">Reference proteome</keyword>
<evidence type="ECO:0000259" key="6">
    <source>
        <dbReference type="Pfam" id="PF00413"/>
    </source>
</evidence>
<evidence type="ECO:0000313" key="7">
    <source>
        <dbReference type="EMBL" id="UYV99711.1"/>
    </source>
</evidence>
<proteinExistence type="predicted"/>
<dbReference type="EC" id="3.4.24.-" evidence="7"/>
<dbReference type="GO" id="GO:0006508">
    <property type="term" value="P:proteolysis"/>
    <property type="evidence" value="ECO:0007669"/>
    <property type="project" value="UniProtKB-KW"/>
</dbReference>